<protein>
    <recommendedName>
        <fullName evidence="3">DUF7032 domain-containing protein</fullName>
    </recommendedName>
</protein>
<dbReference type="AlphaFoldDB" id="A0A835JMR1"/>
<dbReference type="InterPro" id="IPR000225">
    <property type="entry name" value="Armadillo"/>
</dbReference>
<dbReference type="Gene3D" id="1.25.10.10">
    <property type="entry name" value="Leucine-rich Repeat Variant"/>
    <property type="match status" value="1"/>
</dbReference>
<sequence length="642" mass="71358">MVSKNLRKENPKREQIFQESSQPMCSLKQAIEVISSLISYSHPIRVFSVKWKLIRNNLEELCSCLSSLENYDSIQNPVLSVMISAVLASASDCYDLARRCVDYSYGGKLLMQSDLDVMVAKFERHVKNLSGISTEGILTQGFAIVVSRPGVNACKDDMRFYVRDLLTRMKIGDLEMKRQALLNLYDVVVEEDKYVKIPVEVGDIVNILVSLLDSVEMEIQQEAAKVVSVISGFDSYKSVLVGAGVIGPLIRVLESGSEISKEGAARSLQKLTENSENAWSVSAYGGVTVLLKICASVDSRTALICSALGVLRNLVGVDEIKRFMIEEGAVPTIIKLARSKDEAVQIISIEFLQNIASVDESVRHLVVREGGIRALVRVFDPKTACTSKPREMALRAIENLCFSSAGYISMLMNYGFMDQLLFFLRNGDVSVQELSLKAAYRLCGKSEETKKAMGDAGFMSELVKFLDAKSFEVREMAAVALSSLVSVPKNRKIFVQEDRNVGFLLQLLDQEEANSGSKKFLISILLSLTSCNSGRKKIASSGYLKSIEKLAEAEVSDAKRLVRKLSTNRFRIKCPSYYLFSADDTTLTTRDSLGYRIADFYQFAYLKYQAAMKMPVPCLNSEGLYSWSVCILPWDTKTLLAC</sequence>
<dbReference type="PANTHER" id="PTHR46043:SF5">
    <property type="entry name" value="ARM REPEAT SUPERFAMILY PROTEIN"/>
    <property type="match status" value="1"/>
</dbReference>
<feature type="repeat" description="ARM" evidence="2">
    <location>
        <begin position="328"/>
        <end position="371"/>
    </location>
</feature>
<dbReference type="SMART" id="SM00185">
    <property type="entry name" value="ARM"/>
    <property type="match status" value="6"/>
</dbReference>
<evidence type="ECO:0000313" key="4">
    <source>
        <dbReference type="EMBL" id="KAF9672266.1"/>
    </source>
</evidence>
<evidence type="ECO:0000256" key="2">
    <source>
        <dbReference type="PROSITE-ProRule" id="PRU00259"/>
    </source>
</evidence>
<feature type="domain" description="DUF7032" evidence="3">
    <location>
        <begin position="29"/>
        <end position="136"/>
    </location>
</feature>
<reference evidence="4 5" key="1">
    <citation type="submission" date="2020-10" db="EMBL/GenBank/DDBJ databases">
        <title>Plant Genome Project.</title>
        <authorList>
            <person name="Zhang R.-G."/>
        </authorList>
    </citation>
    <scope>NUCLEOTIDE SEQUENCE [LARGE SCALE GENOMIC DNA]</scope>
    <source>
        <strain evidence="4">FAFU-HL-1</strain>
        <tissue evidence="4">Leaf</tissue>
    </source>
</reference>
<dbReference type="InterPro" id="IPR054296">
    <property type="entry name" value="DUF7032"/>
</dbReference>
<dbReference type="InterPro" id="IPR011989">
    <property type="entry name" value="ARM-like"/>
</dbReference>
<organism evidence="4 5">
    <name type="scientific">Salix dunnii</name>
    <dbReference type="NCBI Taxonomy" id="1413687"/>
    <lineage>
        <taxon>Eukaryota</taxon>
        <taxon>Viridiplantae</taxon>
        <taxon>Streptophyta</taxon>
        <taxon>Embryophyta</taxon>
        <taxon>Tracheophyta</taxon>
        <taxon>Spermatophyta</taxon>
        <taxon>Magnoliopsida</taxon>
        <taxon>eudicotyledons</taxon>
        <taxon>Gunneridae</taxon>
        <taxon>Pentapetalae</taxon>
        <taxon>rosids</taxon>
        <taxon>fabids</taxon>
        <taxon>Malpighiales</taxon>
        <taxon>Salicaceae</taxon>
        <taxon>Saliceae</taxon>
        <taxon>Salix</taxon>
    </lineage>
</organism>
<proteinExistence type="predicted"/>
<dbReference type="Pfam" id="PF23005">
    <property type="entry name" value="DUF7032"/>
    <property type="match status" value="1"/>
</dbReference>
<evidence type="ECO:0000313" key="5">
    <source>
        <dbReference type="Proteomes" id="UP000657918"/>
    </source>
</evidence>
<dbReference type="OrthoDB" id="7537227at2759"/>
<gene>
    <name evidence="4" type="ORF">SADUNF_Sadunf11G0023500</name>
</gene>
<name>A0A835JMR1_9ROSI</name>
<keyword evidence="1" id="KW-0677">Repeat</keyword>
<accession>A0A835JMR1</accession>
<dbReference type="Proteomes" id="UP000657918">
    <property type="component" value="Chromosome 11"/>
</dbReference>
<evidence type="ECO:0000259" key="3">
    <source>
        <dbReference type="Pfam" id="PF23005"/>
    </source>
</evidence>
<dbReference type="PANTHER" id="PTHR46043">
    <property type="entry name" value="ARM REPEAT SUPERFAMILY PROTEIN"/>
    <property type="match status" value="1"/>
</dbReference>
<dbReference type="EMBL" id="JADGMS010000011">
    <property type="protein sequence ID" value="KAF9672266.1"/>
    <property type="molecule type" value="Genomic_DNA"/>
</dbReference>
<dbReference type="SUPFAM" id="SSF48371">
    <property type="entry name" value="ARM repeat"/>
    <property type="match status" value="1"/>
</dbReference>
<dbReference type="PROSITE" id="PS50176">
    <property type="entry name" value="ARM_REPEAT"/>
    <property type="match status" value="2"/>
</dbReference>
<keyword evidence="5" id="KW-1185">Reference proteome</keyword>
<comment type="caution">
    <text evidence="4">The sequence shown here is derived from an EMBL/GenBank/DDBJ whole genome shotgun (WGS) entry which is preliminary data.</text>
</comment>
<dbReference type="InterPro" id="IPR016024">
    <property type="entry name" value="ARM-type_fold"/>
</dbReference>
<evidence type="ECO:0000256" key="1">
    <source>
        <dbReference type="ARBA" id="ARBA00022737"/>
    </source>
</evidence>
<feature type="repeat" description="ARM" evidence="2">
    <location>
        <begin position="285"/>
        <end position="329"/>
    </location>
</feature>
<dbReference type="Pfam" id="PF00514">
    <property type="entry name" value="Arm"/>
    <property type="match status" value="1"/>
</dbReference>